<reference evidence="1" key="1">
    <citation type="submission" date="2020-05" db="EMBL/GenBank/DDBJ databases">
        <title>Phylogenomic resolution of chytrid fungi.</title>
        <authorList>
            <person name="Stajich J.E."/>
            <person name="Amses K."/>
            <person name="Simmons R."/>
            <person name="Seto K."/>
            <person name="Myers J."/>
            <person name="Bonds A."/>
            <person name="Quandt C.A."/>
            <person name="Barry K."/>
            <person name="Liu P."/>
            <person name="Grigoriev I."/>
            <person name="Longcore J.E."/>
            <person name="James T.Y."/>
        </authorList>
    </citation>
    <scope>NUCLEOTIDE SEQUENCE</scope>
    <source>
        <strain evidence="1">JEL0476</strain>
    </source>
</reference>
<sequence length="374" mass="42965">MGLSVLNCIGITNSLYSQRTTQQSLTAQQQQNIPASTSQHLKRSDSKFDANFTTSNPPLNATSFALKKEKTNVNLLKAEKQIIENIKSRIIINNKALKNREFWSVTGSSLFKNIFSVSKYLTKYPLEVLQRRQQILLNLKYDPKKFLYLNLYKGLFHNVCWKISFEVVNFFLIKVSKSLYYVEKEESGKEYDGMVVDKKDLLNSNYFISLLSRSASFLVTFPIYKNSLLLGLNSSALSNSPTSKSGFALLLALYILKDDFENLVLKNLFGLNFLKFILKAIEPLKSQLKKSHLQKSQFNINITTDDIKKNNVKFKNSLHLKFKSIYVYLLLDTLGLAISEVVFYPVTTYKTLDVAFSKYLNKVSNHLNNDYLFM</sequence>
<evidence type="ECO:0000313" key="2">
    <source>
        <dbReference type="Proteomes" id="UP001211065"/>
    </source>
</evidence>
<dbReference type="EMBL" id="JADGJW010000165">
    <property type="protein sequence ID" value="KAJ3222645.1"/>
    <property type="molecule type" value="Genomic_DNA"/>
</dbReference>
<evidence type="ECO:0000313" key="1">
    <source>
        <dbReference type="EMBL" id="KAJ3222645.1"/>
    </source>
</evidence>
<organism evidence="1 2">
    <name type="scientific">Clydaea vesicula</name>
    <dbReference type="NCBI Taxonomy" id="447962"/>
    <lineage>
        <taxon>Eukaryota</taxon>
        <taxon>Fungi</taxon>
        <taxon>Fungi incertae sedis</taxon>
        <taxon>Chytridiomycota</taxon>
        <taxon>Chytridiomycota incertae sedis</taxon>
        <taxon>Chytridiomycetes</taxon>
        <taxon>Lobulomycetales</taxon>
        <taxon>Lobulomycetaceae</taxon>
        <taxon>Clydaea</taxon>
    </lineage>
</organism>
<protein>
    <submittedName>
        <fullName evidence="1">Uncharacterized protein</fullName>
    </submittedName>
</protein>
<comment type="caution">
    <text evidence="1">The sequence shown here is derived from an EMBL/GenBank/DDBJ whole genome shotgun (WGS) entry which is preliminary data.</text>
</comment>
<dbReference type="AlphaFoldDB" id="A0AAD5U4L2"/>
<gene>
    <name evidence="1" type="ORF">HK099_002050</name>
</gene>
<accession>A0AAD5U4L2</accession>
<name>A0AAD5U4L2_9FUNG</name>
<dbReference type="Proteomes" id="UP001211065">
    <property type="component" value="Unassembled WGS sequence"/>
</dbReference>
<keyword evidence="2" id="KW-1185">Reference proteome</keyword>
<proteinExistence type="predicted"/>